<evidence type="ECO:0008006" key="4">
    <source>
        <dbReference type="Google" id="ProtNLM"/>
    </source>
</evidence>
<name>A0A0H3AB23_NITV4</name>
<dbReference type="AlphaFoldDB" id="A0A0H3AB23"/>
<evidence type="ECO:0000313" key="3">
    <source>
        <dbReference type="Proteomes" id="UP000009173"/>
    </source>
</evidence>
<feature type="transmembrane region" description="Helical" evidence="1">
    <location>
        <begin position="58"/>
        <end position="83"/>
    </location>
</feature>
<dbReference type="InterPro" id="IPR007436">
    <property type="entry name" value="DUF485"/>
</dbReference>
<dbReference type="RefSeq" id="WP_010937754.1">
    <property type="nucleotide sequence ID" value="NC_008751.1"/>
</dbReference>
<keyword evidence="1" id="KW-1133">Transmembrane helix</keyword>
<sequence>MSGPTTHKAPDERHFDLFVRRSRTVSMSMTALMLVIYFGFIMLLAFGRDLLTARLESGLTVGIPLGIGIIISASLLTGIYVWWANTKYDSDVRTIVESMKGDDHA</sequence>
<dbReference type="GO" id="GO:0005886">
    <property type="term" value="C:plasma membrane"/>
    <property type="evidence" value="ECO:0007669"/>
    <property type="project" value="TreeGrafter"/>
</dbReference>
<protein>
    <recommendedName>
        <fullName evidence="4">DUF485 domain-containing protein</fullName>
    </recommendedName>
</protein>
<proteinExistence type="predicted"/>
<organism evidence="2 3">
    <name type="scientific">Nitratidesulfovibrio vulgaris (strain DP4)</name>
    <name type="common">Desulfovibrio vulgaris</name>
    <dbReference type="NCBI Taxonomy" id="391774"/>
    <lineage>
        <taxon>Bacteria</taxon>
        <taxon>Pseudomonadati</taxon>
        <taxon>Thermodesulfobacteriota</taxon>
        <taxon>Desulfovibrionia</taxon>
        <taxon>Desulfovibrionales</taxon>
        <taxon>Desulfovibrionaceae</taxon>
        <taxon>Nitratidesulfovibrio</taxon>
    </lineage>
</organism>
<dbReference type="EMBL" id="CP000527">
    <property type="protein sequence ID" value="ABM29505.1"/>
    <property type="molecule type" value="Genomic_DNA"/>
</dbReference>
<dbReference type="Pfam" id="PF04341">
    <property type="entry name" value="DUF485"/>
    <property type="match status" value="1"/>
</dbReference>
<dbReference type="KEGG" id="dvl:Dvul_2489"/>
<evidence type="ECO:0000313" key="2">
    <source>
        <dbReference type="EMBL" id="ABM29505.1"/>
    </source>
</evidence>
<dbReference type="PANTHER" id="PTHR38598">
    <property type="entry name" value="INNER MEMBRANE PROTEIN YJCH"/>
    <property type="match status" value="1"/>
</dbReference>
<evidence type="ECO:0000256" key="1">
    <source>
        <dbReference type="SAM" id="Phobius"/>
    </source>
</evidence>
<reference evidence="3" key="1">
    <citation type="journal article" date="2009" name="Environ. Microbiol.">
        <title>Contribution of mobile genetic elements to Desulfovibrio vulgaris genome plasticity.</title>
        <authorList>
            <person name="Walker C.B."/>
            <person name="Stolyar S."/>
            <person name="Chivian D."/>
            <person name="Pinel N."/>
            <person name="Gabster J.A."/>
            <person name="Dehal P.S."/>
            <person name="He Z."/>
            <person name="Yang Z.K."/>
            <person name="Yen H.C."/>
            <person name="Zhou J."/>
            <person name="Wall J.D."/>
            <person name="Hazen T.C."/>
            <person name="Arkin A.P."/>
            <person name="Stahl D.A."/>
        </authorList>
    </citation>
    <scope>NUCLEOTIDE SEQUENCE [LARGE SCALE GENOMIC DNA]</scope>
    <source>
        <strain evidence="3">DP4</strain>
    </source>
</reference>
<keyword evidence="1" id="KW-0812">Transmembrane</keyword>
<keyword evidence="1" id="KW-0472">Membrane</keyword>
<gene>
    <name evidence="2" type="ordered locus">Dvul_2489</name>
</gene>
<dbReference type="HOGENOM" id="CLU_123372_2_3_7"/>
<dbReference type="InterPro" id="IPR052959">
    <property type="entry name" value="Inner_membrane_assoc"/>
</dbReference>
<dbReference type="PANTHER" id="PTHR38598:SF1">
    <property type="entry name" value="INNER MEMBRANE PROTEIN YJCH"/>
    <property type="match status" value="1"/>
</dbReference>
<accession>A0A0H3AB23</accession>
<dbReference type="Proteomes" id="UP000009173">
    <property type="component" value="Chromosome"/>
</dbReference>
<feature type="transmembrane region" description="Helical" evidence="1">
    <location>
        <begin position="25"/>
        <end position="46"/>
    </location>
</feature>